<accession>A0A1I6EL26</accession>
<name>A0A1I6EL26_9FIRM</name>
<evidence type="ECO:0000259" key="1">
    <source>
        <dbReference type="Pfam" id="PF04986"/>
    </source>
</evidence>
<keyword evidence="3" id="KW-1185">Reference proteome</keyword>
<feature type="domain" description="Transposase IS801/IS1294" evidence="1">
    <location>
        <begin position="2"/>
        <end position="79"/>
    </location>
</feature>
<dbReference type="GO" id="GO:0006313">
    <property type="term" value="P:DNA transposition"/>
    <property type="evidence" value="ECO:0007669"/>
    <property type="project" value="InterPro"/>
</dbReference>
<evidence type="ECO:0000313" key="3">
    <source>
        <dbReference type="Proteomes" id="UP000199584"/>
    </source>
</evidence>
<sequence length="208" mass="24181">QEGIERLAQYIVRAPIAQERLFYIPASQSNDGVARVIYKGKNSGVRETFVALDWLARLVNHIPNKGEQLVRYYGYYSNKSRGMRKKTETDNQAPLLVDSDISKKAFRRNWARLIQKVYHIDPLLCPKCNGSMRIISFIEEEETIKKILLHLDLWMPGNHDPPNLYNEHQYIPASKPSGPSYDITHDDSIFQMPYEDEYSQLTPYEDCI</sequence>
<dbReference type="AlphaFoldDB" id="A0A1I6EL26"/>
<dbReference type="GO" id="GO:0004803">
    <property type="term" value="F:transposase activity"/>
    <property type="evidence" value="ECO:0007669"/>
    <property type="project" value="InterPro"/>
</dbReference>
<evidence type="ECO:0000313" key="2">
    <source>
        <dbReference type="EMBL" id="SFR18228.1"/>
    </source>
</evidence>
<dbReference type="STRING" id="39060.SAMN05660706_1548"/>
<protein>
    <submittedName>
        <fullName evidence="2">Putative transposase</fullName>
    </submittedName>
</protein>
<gene>
    <name evidence="2" type="ORF">SAMN05660706_1548</name>
</gene>
<dbReference type="GO" id="GO:0003677">
    <property type="term" value="F:DNA binding"/>
    <property type="evidence" value="ECO:0007669"/>
    <property type="project" value="InterPro"/>
</dbReference>
<dbReference type="Pfam" id="PF04986">
    <property type="entry name" value="Y2_Tnp"/>
    <property type="match status" value="1"/>
</dbReference>
<proteinExistence type="predicted"/>
<dbReference type="InterPro" id="IPR007069">
    <property type="entry name" value="Transposase_32"/>
</dbReference>
<dbReference type="EMBL" id="FOYM01000054">
    <property type="protein sequence ID" value="SFR18228.1"/>
    <property type="molecule type" value="Genomic_DNA"/>
</dbReference>
<feature type="non-terminal residue" evidence="2">
    <location>
        <position position="1"/>
    </location>
</feature>
<dbReference type="Proteomes" id="UP000199584">
    <property type="component" value="Unassembled WGS sequence"/>
</dbReference>
<dbReference type="RefSeq" id="WP_207545242.1">
    <property type="nucleotide sequence ID" value="NZ_FOYM01000054.1"/>
</dbReference>
<organism evidence="2 3">
    <name type="scientific">Desulfoscipio geothermicus DSM 3669</name>
    <dbReference type="NCBI Taxonomy" id="1121426"/>
    <lineage>
        <taxon>Bacteria</taxon>
        <taxon>Bacillati</taxon>
        <taxon>Bacillota</taxon>
        <taxon>Clostridia</taxon>
        <taxon>Eubacteriales</taxon>
        <taxon>Desulfallaceae</taxon>
        <taxon>Desulfoscipio</taxon>
    </lineage>
</organism>
<reference evidence="3" key="1">
    <citation type="submission" date="2016-10" db="EMBL/GenBank/DDBJ databases">
        <authorList>
            <person name="Varghese N."/>
            <person name="Submissions S."/>
        </authorList>
    </citation>
    <scope>NUCLEOTIDE SEQUENCE [LARGE SCALE GENOMIC DNA]</scope>
    <source>
        <strain evidence="3">DSM 3669</strain>
    </source>
</reference>